<feature type="compositionally biased region" description="Basic and acidic residues" evidence="5">
    <location>
        <begin position="240"/>
        <end position="284"/>
    </location>
</feature>
<dbReference type="EMBL" id="CADEPI010000106">
    <property type="protein sequence ID" value="CAB3374941.1"/>
    <property type="molecule type" value="Genomic_DNA"/>
</dbReference>
<feature type="compositionally biased region" description="Basic and acidic residues" evidence="5">
    <location>
        <begin position="329"/>
        <end position="357"/>
    </location>
</feature>
<evidence type="ECO:0000256" key="1">
    <source>
        <dbReference type="ARBA" id="ARBA00004123"/>
    </source>
</evidence>
<feature type="compositionally biased region" description="Basic and acidic residues" evidence="5">
    <location>
        <begin position="178"/>
        <end position="233"/>
    </location>
</feature>
<dbReference type="GO" id="GO:0005730">
    <property type="term" value="C:nucleolus"/>
    <property type="evidence" value="ECO:0007669"/>
    <property type="project" value="TreeGrafter"/>
</dbReference>
<organism evidence="7 8">
    <name type="scientific">Cloeon dipterum</name>
    <dbReference type="NCBI Taxonomy" id="197152"/>
    <lineage>
        <taxon>Eukaryota</taxon>
        <taxon>Metazoa</taxon>
        <taxon>Ecdysozoa</taxon>
        <taxon>Arthropoda</taxon>
        <taxon>Hexapoda</taxon>
        <taxon>Insecta</taxon>
        <taxon>Pterygota</taxon>
        <taxon>Palaeoptera</taxon>
        <taxon>Ephemeroptera</taxon>
        <taxon>Pisciforma</taxon>
        <taxon>Baetidae</taxon>
        <taxon>Cloeon</taxon>
    </lineage>
</organism>
<dbReference type="FunFam" id="3.30.70.330:FF:000717">
    <property type="entry name" value="regulator of nonsense transcripts 3B"/>
    <property type="match status" value="1"/>
</dbReference>
<evidence type="ECO:0000256" key="2">
    <source>
        <dbReference type="ARBA" id="ARBA00005991"/>
    </source>
</evidence>
<dbReference type="GO" id="GO:0005737">
    <property type="term" value="C:cytoplasm"/>
    <property type="evidence" value="ECO:0007669"/>
    <property type="project" value="TreeGrafter"/>
</dbReference>
<gene>
    <name evidence="7" type="ORF">CLODIP_2_CD02917</name>
</gene>
<evidence type="ECO:0000256" key="5">
    <source>
        <dbReference type="SAM" id="MobiDB-lite"/>
    </source>
</evidence>
<dbReference type="GO" id="GO:0003729">
    <property type="term" value="F:mRNA binding"/>
    <property type="evidence" value="ECO:0007669"/>
    <property type="project" value="TreeGrafter"/>
</dbReference>
<keyword evidence="4" id="KW-0539">Nucleus</keyword>
<name>A0A8S1D247_9INSE</name>
<dbReference type="GO" id="GO:0045727">
    <property type="term" value="P:positive regulation of translation"/>
    <property type="evidence" value="ECO:0007669"/>
    <property type="project" value="TreeGrafter"/>
</dbReference>
<evidence type="ECO:0000313" key="7">
    <source>
        <dbReference type="EMBL" id="CAB3374941.1"/>
    </source>
</evidence>
<dbReference type="GO" id="GO:0000184">
    <property type="term" value="P:nuclear-transcribed mRNA catabolic process, nonsense-mediated decay"/>
    <property type="evidence" value="ECO:0007669"/>
    <property type="project" value="UniProtKB-KW"/>
</dbReference>
<dbReference type="PANTHER" id="PTHR13112">
    <property type="entry name" value="UPF3 REGULATOR OF NONSENSE TRANSCRIPTS-LIKE PROTEIN"/>
    <property type="match status" value="1"/>
</dbReference>
<dbReference type="AlphaFoldDB" id="A0A8S1D247"/>
<dbReference type="OrthoDB" id="18087at2759"/>
<proteinExistence type="inferred from homology"/>
<feature type="compositionally biased region" description="Polar residues" evidence="5">
    <location>
        <begin position="428"/>
        <end position="439"/>
    </location>
</feature>
<dbReference type="InterPro" id="IPR035979">
    <property type="entry name" value="RBD_domain_sf"/>
</dbReference>
<evidence type="ECO:0000256" key="4">
    <source>
        <dbReference type="ARBA" id="ARBA00023242"/>
    </source>
</evidence>
<comment type="subcellular location">
    <subcellularLocation>
        <location evidence="1">Nucleus</location>
    </subcellularLocation>
</comment>
<comment type="similarity">
    <text evidence="2">Belongs to the RENT3 family.</text>
</comment>
<protein>
    <recommendedName>
        <fullName evidence="6">UPF3 domain-containing protein</fullName>
    </recommendedName>
</protein>
<feature type="domain" description="UPF3" evidence="6">
    <location>
        <begin position="14"/>
        <end position="180"/>
    </location>
</feature>
<keyword evidence="3" id="KW-0866">Nonsense-mediated mRNA decay</keyword>
<dbReference type="InterPro" id="IPR012677">
    <property type="entry name" value="Nucleotide-bd_a/b_plait_sf"/>
</dbReference>
<evidence type="ECO:0000313" key="8">
    <source>
        <dbReference type="Proteomes" id="UP000494165"/>
    </source>
</evidence>
<evidence type="ECO:0000256" key="3">
    <source>
        <dbReference type="ARBA" id="ARBA00023161"/>
    </source>
</evidence>
<accession>A0A8S1D247</accession>
<comment type="caution">
    <text evidence="7">The sequence shown here is derived from an EMBL/GenBank/DDBJ whole genome shotgun (WGS) entry which is preliminary data.</text>
</comment>
<evidence type="ECO:0000259" key="6">
    <source>
        <dbReference type="Pfam" id="PF03467"/>
    </source>
</evidence>
<keyword evidence="8" id="KW-1185">Reference proteome</keyword>
<dbReference type="Gene3D" id="3.30.70.330">
    <property type="match status" value="1"/>
</dbReference>
<reference evidence="7 8" key="1">
    <citation type="submission" date="2020-04" db="EMBL/GenBank/DDBJ databases">
        <authorList>
            <person name="Alioto T."/>
            <person name="Alioto T."/>
            <person name="Gomez Garrido J."/>
        </authorList>
    </citation>
    <scope>NUCLEOTIDE SEQUENCE [LARGE SCALE GENOMIC DNA]</scope>
</reference>
<feature type="compositionally biased region" description="Low complexity" evidence="5">
    <location>
        <begin position="358"/>
        <end position="377"/>
    </location>
</feature>
<dbReference type="Pfam" id="PF03467">
    <property type="entry name" value="Smg4_UPF3"/>
    <property type="match status" value="1"/>
</dbReference>
<dbReference type="PANTHER" id="PTHR13112:SF0">
    <property type="entry name" value="FI21285P1"/>
    <property type="match status" value="1"/>
</dbReference>
<dbReference type="InterPro" id="IPR039722">
    <property type="entry name" value="Upf3"/>
</dbReference>
<feature type="compositionally biased region" description="Basic and acidic residues" evidence="5">
    <location>
        <begin position="292"/>
        <end position="321"/>
    </location>
</feature>
<dbReference type="SUPFAM" id="SSF54928">
    <property type="entry name" value="RNA-binding domain, RBD"/>
    <property type="match status" value="1"/>
</dbReference>
<sequence>MKSRPAKSAPPTPPTKVVIRHLPAMMTEETFIEEVSPLPKYDYLSFVNADPELGQFAFSRAYINFCNQEDIFIFTEKFDGYVFVDSKGDEHSAIVEFAPFQKTPKKANRKKDNKCGTIETDSEYLKFLEIYEKSNDSETPPSSAVENLEEINAKERELKANKGGAKVSTPLLDYLRKKKEDRIRIREERKEERDKKRAEKKKIKDDEKKKQKDKRYQEKIKQSSSKEKSEKPAPRVLSAKPKEDTSISEEELTKNLKDVLKIAEEKETADAPEIPKKEHQPSETKKHHPGKDHKFDKPEQLKKKDIKRDKKYQGPSEEKKSTQQNLAKSENKSKPVSHPKETKSYREERQKTKEARAARAAAKQESASQQSKPAESAEQPKAESEDSTSSSKGPVEGSSKPNRVRNKDRPAMQIYRPGMLKRGDSKSSTDGAEVSSSAKQGGEEVQKQTKSRTFVSKRRKPAANEQHENSA</sequence>
<dbReference type="Proteomes" id="UP000494165">
    <property type="component" value="Unassembled WGS sequence"/>
</dbReference>
<dbReference type="InterPro" id="IPR005120">
    <property type="entry name" value="UPF3_dom"/>
</dbReference>
<feature type="region of interest" description="Disordered" evidence="5">
    <location>
        <begin position="178"/>
        <end position="471"/>
    </location>
</feature>